<proteinExistence type="predicted"/>
<accession>A0A364V4E3</accession>
<evidence type="ECO:0000256" key="1">
    <source>
        <dbReference type="SAM" id="MobiDB-lite"/>
    </source>
</evidence>
<gene>
    <name evidence="2" type="ORF">DLJ54_07935</name>
</gene>
<dbReference type="AlphaFoldDB" id="A0A364V4E3"/>
<dbReference type="Gene3D" id="1.10.287.1060">
    <property type="entry name" value="ESAT-6-like"/>
    <property type="match status" value="1"/>
</dbReference>
<dbReference type="Pfam" id="PF06013">
    <property type="entry name" value="WXG100"/>
    <property type="match status" value="1"/>
</dbReference>
<dbReference type="EMBL" id="QHCV01000083">
    <property type="protein sequence ID" value="RAV31520.1"/>
    <property type="molecule type" value="Genomic_DNA"/>
</dbReference>
<evidence type="ECO:0000313" key="2">
    <source>
        <dbReference type="EMBL" id="RAV31520.1"/>
    </source>
</evidence>
<organism evidence="2 3">
    <name type="scientific">Corynebacterium heidelbergense</name>
    <dbReference type="NCBI Taxonomy" id="2055947"/>
    <lineage>
        <taxon>Bacteria</taxon>
        <taxon>Bacillati</taxon>
        <taxon>Actinomycetota</taxon>
        <taxon>Actinomycetes</taxon>
        <taxon>Mycobacteriales</taxon>
        <taxon>Corynebacteriaceae</taxon>
        <taxon>Corynebacterium</taxon>
    </lineage>
</organism>
<keyword evidence="3" id="KW-1185">Reference proteome</keyword>
<dbReference type="SUPFAM" id="SSF140453">
    <property type="entry name" value="EsxAB dimer-like"/>
    <property type="match status" value="1"/>
</dbReference>
<protein>
    <submittedName>
        <fullName evidence="2">WXG100 family type VII secretion target</fullName>
    </submittedName>
</protein>
<sequence>MASDNMSVEHGAVSSHVQALQGHHSALQEQSKRFLDAIEPLKGTWKGSSVHAWDEMTQAWNDSMEQVNQALNDLTGRVDTAGKTYQSGEEEQTSALQNRFAGMDMPSGNII</sequence>
<comment type="caution">
    <text evidence="2">The sequence shown here is derived from an EMBL/GenBank/DDBJ whole genome shotgun (WGS) entry which is preliminary data.</text>
</comment>
<reference evidence="2 3" key="1">
    <citation type="journal article" date="2018" name="Syst. Appl. Microbiol.">
        <title>Corynebacterium heidelbergense sp. nov., isolated from the preen glands of Egyptian geese (Alopochen aegyptiacus).</title>
        <authorList>
            <person name="Braun M.S."/>
            <person name="Wang E."/>
            <person name="Zimmermann S."/>
            <person name="Wink M."/>
        </authorList>
    </citation>
    <scope>NUCLEOTIDE SEQUENCE [LARGE SCALE GENOMIC DNA]</scope>
    <source>
        <strain evidence="2 3">647</strain>
    </source>
</reference>
<dbReference type="InterPro" id="IPR010310">
    <property type="entry name" value="T7SS_ESAT-6-like"/>
</dbReference>
<name>A0A364V4E3_9CORY</name>
<dbReference type="Proteomes" id="UP000251577">
    <property type="component" value="Unassembled WGS sequence"/>
</dbReference>
<feature type="region of interest" description="Disordered" evidence="1">
    <location>
        <begin position="1"/>
        <end position="26"/>
    </location>
</feature>
<dbReference type="InterPro" id="IPR036689">
    <property type="entry name" value="ESAT-6-like_sf"/>
</dbReference>
<dbReference type="NCBIfam" id="TIGR03930">
    <property type="entry name" value="WXG100_ESAT6"/>
    <property type="match status" value="1"/>
</dbReference>
<evidence type="ECO:0000313" key="3">
    <source>
        <dbReference type="Proteomes" id="UP000251577"/>
    </source>
</evidence>